<accession>A0ABR6ETU9</accession>
<gene>
    <name evidence="1" type="ORF">GM920_07220</name>
</gene>
<dbReference type="RefSeq" id="WP_182954929.1">
    <property type="nucleotide sequence ID" value="NZ_WNXC01000001.1"/>
</dbReference>
<dbReference type="Proteomes" id="UP000636110">
    <property type="component" value="Unassembled WGS sequence"/>
</dbReference>
<dbReference type="Pfam" id="PF05974">
    <property type="entry name" value="DUF892"/>
    <property type="match status" value="1"/>
</dbReference>
<evidence type="ECO:0000313" key="2">
    <source>
        <dbReference type="Proteomes" id="UP000636110"/>
    </source>
</evidence>
<protein>
    <submittedName>
        <fullName evidence="1">DUF892 family protein</fullName>
    </submittedName>
</protein>
<dbReference type="PANTHER" id="PTHR30565">
    <property type="entry name" value="PROTEIN YCIF"/>
    <property type="match status" value="1"/>
</dbReference>
<keyword evidence="2" id="KW-1185">Reference proteome</keyword>
<dbReference type="SUPFAM" id="SSF47240">
    <property type="entry name" value="Ferritin-like"/>
    <property type="match status" value="1"/>
</dbReference>
<dbReference type="InterPro" id="IPR047114">
    <property type="entry name" value="YciF"/>
</dbReference>
<dbReference type="InterPro" id="IPR009078">
    <property type="entry name" value="Ferritin-like_SF"/>
</dbReference>
<proteinExistence type="predicted"/>
<dbReference type="EMBL" id="WNXC01000001">
    <property type="protein sequence ID" value="MBB2148698.1"/>
    <property type="molecule type" value="Genomic_DNA"/>
</dbReference>
<sequence>MMKDIRKRIGLEDFFFNRLADIYDAERRFMKCFAALGIAAGHDMLKEILVLNIRTTQKHLGHLSAIMERFNRDETNGRCEIVGCLTEQASDLIRDLETGSPLRDVALICLVQMIQHYKIASYGNLMSLAVELNHQKVKLLIEECLVDEKRLDFYLTEIARNFINPAAI</sequence>
<dbReference type="PANTHER" id="PTHR30565:SF9">
    <property type="entry name" value="PROTEIN YCIF"/>
    <property type="match status" value="1"/>
</dbReference>
<dbReference type="InterPro" id="IPR012347">
    <property type="entry name" value="Ferritin-like"/>
</dbReference>
<comment type="caution">
    <text evidence="1">The sequence shown here is derived from an EMBL/GenBank/DDBJ whole genome shotgun (WGS) entry which is preliminary data.</text>
</comment>
<reference evidence="1 2" key="1">
    <citation type="submission" date="2019-11" db="EMBL/GenBank/DDBJ databases">
        <title>Description of Pedobacter sp. LMG 31462T.</title>
        <authorList>
            <person name="Carlier A."/>
            <person name="Qi S."/>
            <person name="Vandamme P."/>
        </authorList>
    </citation>
    <scope>NUCLEOTIDE SEQUENCE [LARGE SCALE GENOMIC DNA]</scope>
    <source>
        <strain evidence="1 2">LMG 31462</strain>
    </source>
</reference>
<name>A0ABR6ETU9_9SPHI</name>
<dbReference type="InterPro" id="IPR010287">
    <property type="entry name" value="DUF892_YciF-like"/>
</dbReference>
<dbReference type="Gene3D" id="1.20.1260.10">
    <property type="match status" value="1"/>
</dbReference>
<organism evidence="1 2">
    <name type="scientific">Pedobacter gandavensis</name>
    <dbReference type="NCBI Taxonomy" id="2679963"/>
    <lineage>
        <taxon>Bacteria</taxon>
        <taxon>Pseudomonadati</taxon>
        <taxon>Bacteroidota</taxon>
        <taxon>Sphingobacteriia</taxon>
        <taxon>Sphingobacteriales</taxon>
        <taxon>Sphingobacteriaceae</taxon>
        <taxon>Pedobacter</taxon>
    </lineage>
</organism>
<evidence type="ECO:0000313" key="1">
    <source>
        <dbReference type="EMBL" id="MBB2148698.1"/>
    </source>
</evidence>